<reference evidence="1 2" key="1">
    <citation type="submission" date="2016-10" db="EMBL/GenBank/DDBJ databases">
        <title>Rodentibacter gen. nov. and new species.</title>
        <authorList>
            <person name="Christensen H."/>
        </authorList>
    </citation>
    <scope>NUCLEOTIDE SEQUENCE [LARGE SCALE GENOMIC DNA]</scope>
    <source>
        <strain evidence="1 2">H1983213011</strain>
    </source>
</reference>
<dbReference type="Proteomes" id="UP000188728">
    <property type="component" value="Unassembled WGS sequence"/>
</dbReference>
<gene>
    <name evidence="1" type="ORF">BKK51_10435</name>
</gene>
<dbReference type="Pfam" id="PF11072">
    <property type="entry name" value="DUF2859"/>
    <property type="match status" value="1"/>
</dbReference>
<organism evidence="1 2">
    <name type="scientific">Rodentibacter trehalosifermentans</name>
    <dbReference type="NCBI Taxonomy" id="1908263"/>
    <lineage>
        <taxon>Bacteria</taxon>
        <taxon>Pseudomonadati</taxon>
        <taxon>Pseudomonadota</taxon>
        <taxon>Gammaproteobacteria</taxon>
        <taxon>Pasteurellales</taxon>
        <taxon>Pasteurellaceae</taxon>
        <taxon>Rodentibacter</taxon>
    </lineage>
</organism>
<accession>A0A1V3INZ2</accession>
<protein>
    <submittedName>
        <fullName evidence="1">Integrating conjugative element protein</fullName>
    </submittedName>
</protein>
<evidence type="ECO:0000313" key="1">
    <source>
        <dbReference type="EMBL" id="OOF43948.1"/>
    </source>
</evidence>
<evidence type="ECO:0000313" key="2">
    <source>
        <dbReference type="Proteomes" id="UP000188728"/>
    </source>
</evidence>
<dbReference type="AlphaFoldDB" id="A0A1V3INZ2"/>
<dbReference type="InterPro" id="IPR021300">
    <property type="entry name" value="Integr_conj_element_PFL4695"/>
</dbReference>
<proteinExistence type="predicted"/>
<comment type="caution">
    <text evidence="1">The sequence shown here is derived from an EMBL/GenBank/DDBJ whole genome shotgun (WGS) entry which is preliminary data.</text>
</comment>
<dbReference type="EMBL" id="MLHK01000061">
    <property type="protein sequence ID" value="OOF43948.1"/>
    <property type="molecule type" value="Genomic_DNA"/>
</dbReference>
<dbReference type="RefSeq" id="WP_077474533.1">
    <property type="nucleotide sequence ID" value="NZ_MLHK01000061.1"/>
</dbReference>
<name>A0A1V3INZ2_9PAST</name>
<sequence length="168" mass="18669">MKKLNHFLWFGLLLSVHSSAELKVIADLGGESAVRFYEGIQPVHTENAPTHPNAVPGEISEKMLFPVVSHKWTVGQVESKPVNLPGAMPIFLVGFDETSKQWLKTHYQELVQQQATGLVINVNTAEELDQLRNLAPELSLMPVAADTLADRIGIYHYPLLMTDSLITQ</sequence>
<dbReference type="NCBIfam" id="TIGR03765">
    <property type="entry name" value="ICE_PFL_4695"/>
    <property type="match status" value="1"/>
</dbReference>